<reference evidence="1 2" key="2">
    <citation type="journal article" date="2018" name="Plant J.">
        <title>The Physcomitrella patens chromosome-scale assembly reveals moss genome structure and evolution.</title>
        <authorList>
            <person name="Lang D."/>
            <person name="Ullrich K.K."/>
            <person name="Murat F."/>
            <person name="Fuchs J."/>
            <person name="Jenkins J."/>
            <person name="Haas F.B."/>
            <person name="Piednoel M."/>
            <person name="Gundlach H."/>
            <person name="Van Bel M."/>
            <person name="Meyberg R."/>
            <person name="Vives C."/>
            <person name="Morata J."/>
            <person name="Symeonidi A."/>
            <person name="Hiss M."/>
            <person name="Muchero W."/>
            <person name="Kamisugi Y."/>
            <person name="Saleh O."/>
            <person name="Blanc G."/>
            <person name="Decker E.L."/>
            <person name="van Gessel N."/>
            <person name="Grimwood J."/>
            <person name="Hayes R.D."/>
            <person name="Graham S.W."/>
            <person name="Gunter L.E."/>
            <person name="McDaniel S.F."/>
            <person name="Hoernstein S.N.W."/>
            <person name="Larsson A."/>
            <person name="Li F.W."/>
            <person name="Perroud P.F."/>
            <person name="Phillips J."/>
            <person name="Ranjan P."/>
            <person name="Rokshar D.S."/>
            <person name="Rothfels C.J."/>
            <person name="Schneider L."/>
            <person name="Shu S."/>
            <person name="Stevenson D.W."/>
            <person name="Thummler F."/>
            <person name="Tillich M."/>
            <person name="Villarreal Aguilar J.C."/>
            <person name="Widiez T."/>
            <person name="Wong G.K."/>
            <person name="Wymore A."/>
            <person name="Zhang Y."/>
            <person name="Zimmer A.D."/>
            <person name="Quatrano R.S."/>
            <person name="Mayer K.F.X."/>
            <person name="Goodstein D."/>
            <person name="Casacuberta J.M."/>
            <person name="Vandepoele K."/>
            <person name="Reski R."/>
            <person name="Cuming A.C."/>
            <person name="Tuskan G.A."/>
            <person name="Maumus F."/>
            <person name="Salse J."/>
            <person name="Schmutz J."/>
            <person name="Rensing S.A."/>
        </authorList>
    </citation>
    <scope>NUCLEOTIDE SEQUENCE [LARGE SCALE GENOMIC DNA]</scope>
    <source>
        <strain evidence="1 2">cv. Gransden 2004</strain>
    </source>
</reference>
<organism evidence="1 2">
    <name type="scientific">Physcomitrium patens</name>
    <name type="common">Spreading-leaved earth moss</name>
    <name type="synonym">Physcomitrella patens</name>
    <dbReference type="NCBI Taxonomy" id="3218"/>
    <lineage>
        <taxon>Eukaryota</taxon>
        <taxon>Viridiplantae</taxon>
        <taxon>Streptophyta</taxon>
        <taxon>Embryophyta</taxon>
        <taxon>Bryophyta</taxon>
        <taxon>Bryophytina</taxon>
        <taxon>Bryopsida</taxon>
        <taxon>Funariidae</taxon>
        <taxon>Funariales</taxon>
        <taxon>Funariaceae</taxon>
        <taxon>Physcomitrium</taxon>
    </lineage>
</organism>
<reference evidence="1 2" key="1">
    <citation type="journal article" date="2008" name="Science">
        <title>The Physcomitrella genome reveals evolutionary insights into the conquest of land by plants.</title>
        <authorList>
            <person name="Rensing S."/>
            <person name="Lang D."/>
            <person name="Zimmer A."/>
            <person name="Terry A."/>
            <person name="Salamov A."/>
            <person name="Shapiro H."/>
            <person name="Nishiyama T."/>
            <person name="Perroud P.-F."/>
            <person name="Lindquist E."/>
            <person name="Kamisugi Y."/>
            <person name="Tanahashi T."/>
            <person name="Sakakibara K."/>
            <person name="Fujita T."/>
            <person name="Oishi K."/>
            <person name="Shin-I T."/>
            <person name="Kuroki Y."/>
            <person name="Toyoda A."/>
            <person name="Suzuki Y."/>
            <person name="Hashimoto A."/>
            <person name="Yamaguchi K."/>
            <person name="Sugano A."/>
            <person name="Kohara Y."/>
            <person name="Fujiyama A."/>
            <person name="Anterola A."/>
            <person name="Aoki S."/>
            <person name="Ashton N."/>
            <person name="Barbazuk W.B."/>
            <person name="Barker E."/>
            <person name="Bennetzen J."/>
            <person name="Bezanilla M."/>
            <person name="Blankenship R."/>
            <person name="Cho S.H."/>
            <person name="Dutcher S."/>
            <person name="Estelle M."/>
            <person name="Fawcett J.A."/>
            <person name="Gundlach H."/>
            <person name="Hanada K."/>
            <person name="Heyl A."/>
            <person name="Hicks K.A."/>
            <person name="Hugh J."/>
            <person name="Lohr M."/>
            <person name="Mayer K."/>
            <person name="Melkozernov A."/>
            <person name="Murata T."/>
            <person name="Nelson D."/>
            <person name="Pils B."/>
            <person name="Prigge M."/>
            <person name="Reiss B."/>
            <person name="Renner T."/>
            <person name="Rombauts S."/>
            <person name="Rushton P."/>
            <person name="Sanderfoot A."/>
            <person name="Schween G."/>
            <person name="Shiu S.-H."/>
            <person name="Stueber K."/>
            <person name="Theodoulou F.L."/>
            <person name="Tu H."/>
            <person name="Van de Peer Y."/>
            <person name="Verrier P.J."/>
            <person name="Waters E."/>
            <person name="Wood A."/>
            <person name="Yang L."/>
            <person name="Cove D."/>
            <person name="Cuming A."/>
            <person name="Hasebe M."/>
            <person name="Lucas S."/>
            <person name="Mishler D.B."/>
            <person name="Reski R."/>
            <person name="Grigoriev I."/>
            <person name="Quatrano R.S."/>
            <person name="Boore J.L."/>
        </authorList>
    </citation>
    <scope>NUCLEOTIDE SEQUENCE [LARGE SCALE GENOMIC DNA]</scope>
    <source>
        <strain evidence="1 2">cv. Gransden 2004</strain>
    </source>
</reference>
<keyword evidence="2" id="KW-1185">Reference proteome</keyword>
<dbReference type="EMBL" id="ABEU02000007">
    <property type="status" value="NOT_ANNOTATED_CDS"/>
    <property type="molecule type" value="Genomic_DNA"/>
</dbReference>
<reference evidence="1" key="3">
    <citation type="submission" date="2020-12" db="UniProtKB">
        <authorList>
            <consortium name="EnsemblPlants"/>
        </authorList>
    </citation>
    <scope>IDENTIFICATION</scope>
</reference>
<dbReference type="InParanoid" id="A0A7I4ESZ9"/>
<dbReference type="EnsemblPlants" id="Pp3c7_24990V3.2">
    <property type="protein sequence ID" value="PAC:32926358.CDS.1"/>
    <property type="gene ID" value="Pp3c7_24990"/>
</dbReference>
<evidence type="ECO:0000313" key="2">
    <source>
        <dbReference type="Proteomes" id="UP000006727"/>
    </source>
</evidence>
<dbReference type="AlphaFoldDB" id="A0A7I4ESZ9"/>
<name>A0A7I4ESZ9_PHYPA</name>
<dbReference type="Gramene" id="Pp3c7_24990V3.2">
    <property type="protein sequence ID" value="PAC:32926358.CDS.1"/>
    <property type="gene ID" value="Pp3c7_24990"/>
</dbReference>
<evidence type="ECO:0000313" key="1">
    <source>
        <dbReference type="EnsemblPlants" id="PAC:32926358.CDS.1"/>
    </source>
</evidence>
<dbReference type="Proteomes" id="UP000006727">
    <property type="component" value="Chromosome 7"/>
</dbReference>
<accession>A0A7I4ESZ9</accession>
<proteinExistence type="predicted"/>
<protein>
    <submittedName>
        <fullName evidence="1">Uncharacterized protein</fullName>
    </submittedName>
</protein>
<sequence>MTMPKHFSHPSPTPLLWDGYSMLTLSRPDISYAVSVVAQFSTSPQRQHYQVVTPIFCYIAGTMQVH</sequence>